<dbReference type="GO" id="GO:0000070">
    <property type="term" value="P:mitotic sister chromatid segregation"/>
    <property type="evidence" value="ECO:0007669"/>
    <property type="project" value="TreeGrafter"/>
</dbReference>
<name>A0A158R3C7_NIPBR</name>
<evidence type="ECO:0000313" key="4">
    <source>
        <dbReference type="Proteomes" id="UP000271162"/>
    </source>
</evidence>
<dbReference type="STRING" id="27835.A0A158R3C7"/>
<dbReference type="GO" id="GO:1990423">
    <property type="term" value="C:RZZ complex"/>
    <property type="evidence" value="ECO:0007669"/>
    <property type="project" value="TreeGrafter"/>
</dbReference>
<dbReference type="InterPro" id="IPR055403">
    <property type="entry name" value="ARM_KNTC1_1st"/>
</dbReference>
<dbReference type="GO" id="GO:0005737">
    <property type="term" value="C:cytoplasm"/>
    <property type="evidence" value="ECO:0007669"/>
    <property type="project" value="TreeGrafter"/>
</dbReference>
<feature type="domain" description="KNTC1 first ARM-repeats" evidence="2">
    <location>
        <begin position="383"/>
        <end position="544"/>
    </location>
</feature>
<dbReference type="InterPro" id="IPR052802">
    <property type="entry name" value="KNTC1"/>
</dbReference>
<dbReference type="EMBL" id="UYSL01023104">
    <property type="protein sequence ID" value="VDL81706.1"/>
    <property type="molecule type" value="Genomic_DNA"/>
</dbReference>
<reference evidence="5" key="1">
    <citation type="submission" date="2016-04" db="UniProtKB">
        <authorList>
            <consortium name="WormBaseParasite"/>
        </authorList>
    </citation>
    <scope>IDENTIFICATION</scope>
</reference>
<dbReference type="Pfam" id="PF24520">
    <property type="entry name" value="ARM_KNTC1_1st"/>
    <property type="match status" value="1"/>
</dbReference>
<feature type="region of interest" description="Disordered" evidence="1">
    <location>
        <begin position="946"/>
        <end position="966"/>
    </location>
</feature>
<gene>
    <name evidence="3" type="ORF">NBR_LOCUS17986</name>
</gene>
<proteinExistence type="predicted"/>
<feature type="compositionally biased region" description="Basic and acidic residues" evidence="1">
    <location>
        <begin position="955"/>
        <end position="966"/>
    </location>
</feature>
<evidence type="ECO:0000256" key="1">
    <source>
        <dbReference type="SAM" id="MobiDB-lite"/>
    </source>
</evidence>
<dbReference type="WBParaSite" id="NBR_0001798501-mRNA-1">
    <property type="protein sequence ID" value="NBR_0001798501-mRNA-1"/>
    <property type="gene ID" value="NBR_0001798501"/>
</dbReference>
<dbReference type="GO" id="GO:0005828">
    <property type="term" value="C:kinetochore microtubule"/>
    <property type="evidence" value="ECO:0007669"/>
    <property type="project" value="TreeGrafter"/>
</dbReference>
<accession>A0A158R3C7</accession>
<dbReference type="Proteomes" id="UP000271162">
    <property type="component" value="Unassembled WGS sequence"/>
</dbReference>
<dbReference type="PANTHER" id="PTHR15688:SF1">
    <property type="entry name" value="KINETOCHORE-ASSOCIATED PROTEIN 1"/>
    <property type="match status" value="1"/>
</dbReference>
<reference evidence="3 4" key="2">
    <citation type="submission" date="2018-11" db="EMBL/GenBank/DDBJ databases">
        <authorList>
            <consortium name="Pathogen Informatics"/>
        </authorList>
    </citation>
    <scope>NUCLEOTIDE SEQUENCE [LARGE SCALE GENOMIC DNA]</scope>
</reference>
<evidence type="ECO:0000313" key="3">
    <source>
        <dbReference type="EMBL" id="VDL81706.1"/>
    </source>
</evidence>
<sequence>MRFSVVETDFGDEETKNFGKRDEFVSLTSLYEIKTLATISGDFDNTENHDPIDEDVPPLVLSESNKQWLAIAAGDDISIFAISFDLEHLFTQPFKHGSNICGIGWLGDSHILAAVSSSMEVTFLSADLKAILMTIQLPSTSSCQRAFLSSDIVLDVCYLAVAREDGEVFTLSVPNWSLLSSATKETIAESCRETFGIFETTQAVSKLPLSNIICAGGVILQVPSEQMPFQISELRSSNIDFLGNGDTGMKFARVRSCCNNRFAMGLTFDGLFVVTDLWTFSTIKIHKLSKDEMMQVRSMSNLEIIYCVAVNQKTMLLPVSETADRVILLVESFASKTLSGSDAIKVREIVEAQPEMKLQRLISRNQLDQAEQFAMQFGLDIQVGEVCFSGATTFNSYDKISSLLTYAKKRAITDSDTIDRLLQASYVLATYRLMHGPENNSYSSDSLWQNFVSGVSGEGEWHDLFIYTISSGLIKEARILWNRHIASILPNFNSVDNEEETEANLVEFFKALRATVIGDITCWRDIIAFLEFDFVPLCLSKMTKQGLNSEQICHQILQQSVQNPKFMKQNVERFAKQYMAEHNLEPDGTLYRYIEAESSRSRGVVGASSAWNDHCLMISETISNQSVRSKAVCMIAKGSRPPWSRRLNEAVQSVLKNPQVDQDIKKSLECVCRRAELGEMLMAYLISIGMLDCELSVVQFLEEVQADKGEQVLRSLACRLVDGWVREIDTAVFIWTEESIAKRRRLISYAISVILRFMNQDPTYMQLYEQLRSIERLQENHNMFVTTAHLDSKQWRCATLKRYIEKQERSLTEIMAFSRVLGMTRDEASRLSIKLAIDSGNAIGTLTIIRDALRSVPEASPDLAEVCVHGCEFVLWRLQETVGNVEATPEAEIVEQSVDSIVILSRVLRILEPITSHSLNLQEAVARMHGYASIFLQVVNQCMLDDTTSDSSSSQKEKSNEEVTTDERSRIYGIRRRVGVYQMRNEGPLFSKMEAIAHIASVAQSAVGTEKLEYEARLTFYNEQVMRWNDLFNFLSLSNQDLLEFQARVYAASLLWWNEVEKRDDLGLRASVRNICIRSLQAHPCDLWTPCTLLSSLPPQNIEEVILELRGIVANRKSPQTMINFLRVVQFASILTQNTAHAKMLTDTFTKTLWAKRLGKACLPPTLPRKPIEDAIVEFAKQKVDPDMVVGYIDEFCGVEELPKQMLNYAITLVQSASSSNDEREVKEVPIHPQKAFAAFRDILYTVNPYNYPVIYFIISQLKSTCDIEDKAFVDGCSSVSL</sequence>
<keyword evidence="4" id="KW-1185">Reference proteome</keyword>
<dbReference type="GO" id="GO:0007094">
    <property type="term" value="P:mitotic spindle assembly checkpoint signaling"/>
    <property type="evidence" value="ECO:0007669"/>
    <property type="project" value="TreeGrafter"/>
</dbReference>
<dbReference type="PANTHER" id="PTHR15688">
    <property type="entry name" value="KINETOCHORE-ASSOCIATED PROTEIN 1"/>
    <property type="match status" value="1"/>
</dbReference>
<dbReference type="InterPro" id="IPR036322">
    <property type="entry name" value="WD40_repeat_dom_sf"/>
</dbReference>
<evidence type="ECO:0000259" key="2">
    <source>
        <dbReference type="Pfam" id="PF24520"/>
    </source>
</evidence>
<dbReference type="SUPFAM" id="SSF50978">
    <property type="entry name" value="WD40 repeat-like"/>
    <property type="match status" value="1"/>
</dbReference>
<organism evidence="5">
    <name type="scientific">Nippostrongylus brasiliensis</name>
    <name type="common">Rat hookworm</name>
    <dbReference type="NCBI Taxonomy" id="27835"/>
    <lineage>
        <taxon>Eukaryota</taxon>
        <taxon>Metazoa</taxon>
        <taxon>Ecdysozoa</taxon>
        <taxon>Nematoda</taxon>
        <taxon>Chromadorea</taxon>
        <taxon>Rhabditida</taxon>
        <taxon>Rhabditina</taxon>
        <taxon>Rhabditomorpha</taxon>
        <taxon>Strongyloidea</taxon>
        <taxon>Heligmosomidae</taxon>
        <taxon>Nippostrongylus</taxon>
    </lineage>
</organism>
<dbReference type="GO" id="GO:0031267">
    <property type="term" value="F:small GTPase binding"/>
    <property type="evidence" value="ECO:0007669"/>
    <property type="project" value="TreeGrafter"/>
</dbReference>
<dbReference type="GO" id="GO:1903394">
    <property type="term" value="P:protein localization to kinetochore involved in kinetochore assembly"/>
    <property type="evidence" value="ECO:0007669"/>
    <property type="project" value="TreeGrafter"/>
</dbReference>
<protein>
    <submittedName>
        <fullName evidence="5">Rod_C domain-containing protein</fullName>
    </submittedName>
</protein>
<evidence type="ECO:0000313" key="5">
    <source>
        <dbReference type="WBParaSite" id="NBR_0001798501-mRNA-1"/>
    </source>
</evidence>